<reference evidence="7 8" key="1">
    <citation type="submission" date="2016-03" db="EMBL/GenBank/DDBJ databases">
        <title>Cyphomyrmex costatus WGS genome.</title>
        <authorList>
            <person name="Nygaard S."/>
            <person name="Hu H."/>
            <person name="Boomsma J."/>
            <person name="Zhang G."/>
        </authorList>
    </citation>
    <scope>NUCLEOTIDE SEQUENCE [LARGE SCALE GENOMIC DNA]</scope>
    <source>
        <strain evidence="7">MS0001</strain>
        <tissue evidence="7">Whole body</tissue>
    </source>
</reference>
<name>A0A151IA68_9HYME</name>
<dbReference type="PANTHER" id="PTHR15283">
    <property type="entry name" value="GREMLIN 1"/>
    <property type="match status" value="1"/>
</dbReference>
<comment type="subcellular location">
    <subcellularLocation>
        <location evidence="1">Secreted</location>
    </subcellularLocation>
</comment>
<dbReference type="PANTHER" id="PTHR15283:SF5">
    <property type="entry name" value="NEUROBLASTOMA SUPPRESSOR OF TUMORIGENICITY 1"/>
    <property type="match status" value="1"/>
</dbReference>
<keyword evidence="8" id="KW-1185">Reference proteome</keyword>
<keyword evidence="4" id="KW-1015">Disulfide bond</keyword>
<feature type="region of interest" description="Disordered" evidence="5">
    <location>
        <begin position="1"/>
        <end position="22"/>
    </location>
</feature>
<dbReference type="Proteomes" id="UP000078542">
    <property type="component" value="Unassembled WGS sequence"/>
</dbReference>
<sequence length="396" mass="45956">MEVKEVGRRSSVPPTRTQRREEKVAQQQRALDFWLWPVQGRSYRIVAKCRISGACIDRFKSIMSNITHSVVMRWTNTDETRGIMGTIRRLSAMLLLMMHSALLSAHREHKVHNIVLYPDKHSWCKTTPIKQVVTWPQCSSQELDNNVCVGACFSYMVPHSEPSAPGDLIRPYCDSCQPLDSVWHTVTLDCKDEQNNPVTMQKKVQIITNCSCSSCMETSKIKPDYNTLLQSLTEENLDKNVNVAHETPDLLLDPNLNASKNTTREFNGTQINERFHQLVKKLKESQKLDESHMKELFSKYEEEVDLENLKETIKKYTQENKEGQHEHHHQHHEHQHQHQQQQQQHLHHGPHHSLVLDSDVKEKIDVEPHYLHPAVAGQEISYHDNILVGKEKKKNF</sequence>
<feature type="region of interest" description="Disordered" evidence="5">
    <location>
        <begin position="319"/>
        <end position="351"/>
    </location>
</feature>
<dbReference type="EMBL" id="KQ978249">
    <property type="protein sequence ID" value="KYM96003.1"/>
    <property type="molecule type" value="Genomic_DNA"/>
</dbReference>
<feature type="compositionally biased region" description="Basic residues" evidence="5">
    <location>
        <begin position="326"/>
        <end position="337"/>
    </location>
</feature>
<gene>
    <name evidence="7" type="ORF">ALC62_13336</name>
</gene>
<dbReference type="STRING" id="456900.A0A151IA68"/>
<protein>
    <submittedName>
        <fullName evidence="7">Neuroblastoma suppressor of tumorigenicity 1</fullName>
    </submittedName>
</protein>
<dbReference type="GO" id="GO:0009887">
    <property type="term" value="P:animal organ morphogenesis"/>
    <property type="evidence" value="ECO:0007669"/>
    <property type="project" value="TreeGrafter"/>
</dbReference>
<dbReference type="Pfam" id="PF03045">
    <property type="entry name" value="DAN"/>
    <property type="match status" value="1"/>
</dbReference>
<evidence type="ECO:0000256" key="4">
    <source>
        <dbReference type="ARBA" id="ARBA00023157"/>
    </source>
</evidence>
<dbReference type="GO" id="GO:0038098">
    <property type="term" value="P:sequestering of BMP from receptor via BMP binding"/>
    <property type="evidence" value="ECO:0007669"/>
    <property type="project" value="TreeGrafter"/>
</dbReference>
<dbReference type="InterPro" id="IPR029034">
    <property type="entry name" value="Cystine-knot_cytokine"/>
</dbReference>
<evidence type="ECO:0000256" key="3">
    <source>
        <dbReference type="ARBA" id="ARBA00022729"/>
    </source>
</evidence>
<dbReference type="AlphaFoldDB" id="A0A151IA68"/>
<organism evidence="7 8">
    <name type="scientific">Cyphomyrmex costatus</name>
    <dbReference type="NCBI Taxonomy" id="456900"/>
    <lineage>
        <taxon>Eukaryota</taxon>
        <taxon>Metazoa</taxon>
        <taxon>Ecdysozoa</taxon>
        <taxon>Arthropoda</taxon>
        <taxon>Hexapoda</taxon>
        <taxon>Insecta</taxon>
        <taxon>Pterygota</taxon>
        <taxon>Neoptera</taxon>
        <taxon>Endopterygota</taxon>
        <taxon>Hymenoptera</taxon>
        <taxon>Apocrita</taxon>
        <taxon>Aculeata</taxon>
        <taxon>Formicoidea</taxon>
        <taxon>Formicidae</taxon>
        <taxon>Myrmicinae</taxon>
        <taxon>Cyphomyrmex</taxon>
    </lineage>
</organism>
<dbReference type="GO" id="GO:0048018">
    <property type="term" value="F:receptor ligand activity"/>
    <property type="evidence" value="ECO:0007669"/>
    <property type="project" value="TreeGrafter"/>
</dbReference>
<dbReference type="Gene3D" id="2.10.90.10">
    <property type="entry name" value="Cystine-knot cytokines"/>
    <property type="match status" value="1"/>
</dbReference>
<evidence type="ECO:0000256" key="5">
    <source>
        <dbReference type="SAM" id="MobiDB-lite"/>
    </source>
</evidence>
<keyword evidence="2" id="KW-0964">Secreted</keyword>
<dbReference type="InterPro" id="IPR004133">
    <property type="entry name" value="DAN_dom"/>
</dbReference>
<accession>A0A151IA68</accession>
<evidence type="ECO:0000256" key="2">
    <source>
        <dbReference type="ARBA" id="ARBA00022525"/>
    </source>
</evidence>
<evidence type="ECO:0000256" key="1">
    <source>
        <dbReference type="ARBA" id="ARBA00004613"/>
    </source>
</evidence>
<dbReference type="GO" id="GO:0005615">
    <property type="term" value="C:extracellular space"/>
    <property type="evidence" value="ECO:0007669"/>
    <property type="project" value="TreeGrafter"/>
</dbReference>
<proteinExistence type="predicted"/>
<evidence type="ECO:0000313" key="7">
    <source>
        <dbReference type="EMBL" id="KYM96003.1"/>
    </source>
</evidence>
<keyword evidence="3" id="KW-0732">Signal</keyword>
<evidence type="ECO:0000259" key="6">
    <source>
        <dbReference type="Pfam" id="PF03045"/>
    </source>
</evidence>
<evidence type="ECO:0000313" key="8">
    <source>
        <dbReference type="Proteomes" id="UP000078542"/>
    </source>
</evidence>
<dbReference type="GO" id="GO:0036122">
    <property type="term" value="F:BMP binding"/>
    <property type="evidence" value="ECO:0007669"/>
    <property type="project" value="TreeGrafter"/>
</dbReference>
<feature type="domain" description="DAN" evidence="6">
    <location>
        <begin position="120"/>
        <end position="214"/>
    </location>
</feature>